<accession>A0A9P0GZ44</accession>
<proteinExistence type="predicted"/>
<dbReference type="AlphaFoldDB" id="A0A9P0GZ44"/>
<evidence type="ECO:0000313" key="2">
    <source>
        <dbReference type="EMBL" id="CAH1391543.1"/>
    </source>
</evidence>
<evidence type="ECO:0000256" key="1">
    <source>
        <dbReference type="SAM" id="MobiDB-lite"/>
    </source>
</evidence>
<keyword evidence="3" id="KW-1185">Reference proteome</keyword>
<name>A0A9P0GZ44_NEZVI</name>
<gene>
    <name evidence="2" type="ORF">NEZAVI_LOCUS2546</name>
</gene>
<evidence type="ECO:0000313" key="3">
    <source>
        <dbReference type="Proteomes" id="UP001152798"/>
    </source>
</evidence>
<dbReference type="EMBL" id="OV725077">
    <property type="protein sequence ID" value="CAH1391543.1"/>
    <property type="molecule type" value="Genomic_DNA"/>
</dbReference>
<reference evidence="2" key="1">
    <citation type="submission" date="2022-01" db="EMBL/GenBank/DDBJ databases">
        <authorList>
            <person name="King R."/>
        </authorList>
    </citation>
    <scope>NUCLEOTIDE SEQUENCE</scope>
</reference>
<feature type="region of interest" description="Disordered" evidence="1">
    <location>
        <begin position="1"/>
        <end position="24"/>
    </location>
</feature>
<sequence length="194" mass="19867">MKTHRRRSSEETRLTRRLPSRGGGSAAAASWRVLCRLPRRPLNIAPAAPAQCRLGGPHETTRSSSELGEDALALAATVGAPEVAAACGARAAVGRAVVTVSSPGYAPSPEKKRSVFPTAARSAVSARRSCMAGNAVDPRPGALIAAPCTPLPPPCRPPGPMHQPNEALSPPSPVTALISSRLSGGHVGEDIGNV</sequence>
<dbReference type="Proteomes" id="UP001152798">
    <property type="component" value="Chromosome 1"/>
</dbReference>
<protein>
    <submittedName>
        <fullName evidence="2">Uncharacterized protein</fullName>
    </submittedName>
</protein>
<organism evidence="2 3">
    <name type="scientific">Nezara viridula</name>
    <name type="common">Southern green stink bug</name>
    <name type="synonym">Cimex viridulus</name>
    <dbReference type="NCBI Taxonomy" id="85310"/>
    <lineage>
        <taxon>Eukaryota</taxon>
        <taxon>Metazoa</taxon>
        <taxon>Ecdysozoa</taxon>
        <taxon>Arthropoda</taxon>
        <taxon>Hexapoda</taxon>
        <taxon>Insecta</taxon>
        <taxon>Pterygota</taxon>
        <taxon>Neoptera</taxon>
        <taxon>Paraneoptera</taxon>
        <taxon>Hemiptera</taxon>
        <taxon>Heteroptera</taxon>
        <taxon>Panheteroptera</taxon>
        <taxon>Pentatomomorpha</taxon>
        <taxon>Pentatomoidea</taxon>
        <taxon>Pentatomidae</taxon>
        <taxon>Pentatominae</taxon>
        <taxon>Nezara</taxon>
    </lineage>
</organism>